<keyword evidence="2" id="KW-1133">Transmembrane helix</keyword>
<evidence type="ECO:0000313" key="4">
    <source>
        <dbReference type="Proteomes" id="UP000198728"/>
    </source>
</evidence>
<dbReference type="OrthoDB" id="7929252at2"/>
<dbReference type="SUPFAM" id="SSF111369">
    <property type="entry name" value="HlyD-like secretion proteins"/>
    <property type="match status" value="2"/>
</dbReference>
<accession>A0A1I1E517</accession>
<dbReference type="AlphaFoldDB" id="A0A1I1E517"/>
<organism evidence="3 4">
    <name type="scientific">Tropicimonas isoalkanivorans</name>
    <dbReference type="NCBI Taxonomy" id="441112"/>
    <lineage>
        <taxon>Bacteria</taxon>
        <taxon>Pseudomonadati</taxon>
        <taxon>Pseudomonadota</taxon>
        <taxon>Alphaproteobacteria</taxon>
        <taxon>Rhodobacterales</taxon>
        <taxon>Roseobacteraceae</taxon>
        <taxon>Tropicimonas</taxon>
    </lineage>
</organism>
<feature type="transmembrane region" description="Helical" evidence="2">
    <location>
        <begin position="42"/>
        <end position="61"/>
    </location>
</feature>
<dbReference type="PANTHER" id="PTHR30367">
    <property type="entry name" value="P-HYDROXYBENZOIC ACID EFFLUX PUMP SUBUNIT AAEA-RELATED"/>
    <property type="match status" value="1"/>
</dbReference>
<evidence type="ECO:0000256" key="1">
    <source>
        <dbReference type="SAM" id="Coils"/>
    </source>
</evidence>
<keyword evidence="2" id="KW-0812">Transmembrane</keyword>
<dbReference type="RefSeq" id="WP_093359173.1">
    <property type="nucleotide sequence ID" value="NZ_FOLG01000001.1"/>
</dbReference>
<feature type="coiled-coil region" evidence="1">
    <location>
        <begin position="107"/>
        <end position="162"/>
    </location>
</feature>
<evidence type="ECO:0000313" key="3">
    <source>
        <dbReference type="EMBL" id="SFB81742.1"/>
    </source>
</evidence>
<gene>
    <name evidence="3" type="ORF">SAMN04488094_101618</name>
</gene>
<dbReference type="PANTHER" id="PTHR30367:SF12">
    <property type="entry name" value="P-HYDROXYBENZOIC ACID EFFLUX PUMP SUBUNIT AAEA"/>
    <property type="match status" value="1"/>
</dbReference>
<keyword evidence="4" id="KW-1185">Reference proteome</keyword>
<sequence>MLELLVCATFTVLPDYLYRRYAQGKRIGQEIDLFTVWYELRYGLTGCLILTILLITTVFYYHPSTTDVSSFFRTVTILPERNGRVKEVYAENGAMLSAGDRIFILEDDQQQAAVETAQRRVEEIEAQFALVEDELAAARGAVNQAEFALKEAQDELDDQLQLLASNSPAARAREAERLQNRVDSRQGGVDAAQANYQAVETKKSTLLPAQLASAKAALKQAETDLAQSVVYASTDGELQQFALQPGDVVNPAIRTAGILVPRDVGQDTFQAAFHQISAQVLKEGMVTEVLCISNPFTIVPMRITAVQDFLPSGQFRPSDVLVDLQDRARPGSVQVRMEPIFAGSADSIPRGSKCIANAYTDNHEALANEEHGFWNGLFLHMVDTVGLVHALILRIQALLMPIQTLVLSGH</sequence>
<keyword evidence="2" id="KW-0472">Membrane</keyword>
<proteinExistence type="predicted"/>
<dbReference type="Gene3D" id="1.10.287.470">
    <property type="entry name" value="Helix hairpin bin"/>
    <property type="match status" value="1"/>
</dbReference>
<dbReference type="Gene3D" id="2.40.50.100">
    <property type="match status" value="1"/>
</dbReference>
<protein>
    <submittedName>
        <fullName evidence="3">Multidrug resistance efflux pump</fullName>
    </submittedName>
</protein>
<name>A0A1I1E517_9RHOB</name>
<dbReference type="STRING" id="441112.SAMN04488094_101618"/>
<keyword evidence="1" id="KW-0175">Coiled coil</keyword>
<dbReference type="EMBL" id="FOLG01000001">
    <property type="protein sequence ID" value="SFB81742.1"/>
    <property type="molecule type" value="Genomic_DNA"/>
</dbReference>
<dbReference type="Proteomes" id="UP000198728">
    <property type="component" value="Unassembled WGS sequence"/>
</dbReference>
<dbReference type="InterPro" id="IPR050393">
    <property type="entry name" value="MFP_Efflux_Pump"/>
</dbReference>
<reference evidence="3 4" key="1">
    <citation type="submission" date="2016-10" db="EMBL/GenBank/DDBJ databases">
        <authorList>
            <person name="de Groot N.N."/>
        </authorList>
    </citation>
    <scope>NUCLEOTIDE SEQUENCE [LARGE SCALE GENOMIC DNA]</scope>
    <source>
        <strain evidence="3 4">DSM 19548</strain>
    </source>
</reference>
<evidence type="ECO:0000256" key="2">
    <source>
        <dbReference type="SAM" id="Phobius"/>
    </source>
</evidence>